<protein>
    <recommendedName>
        <fullName evidence="3">Acyl-CoA reductase LuxC</fullName>
    </recommendedName>
</protein>
<proteinExistence type="predicted"/>
<dbReference type="AlphaFoldDB" id="A0A2T5JAT7"/>
<keyword evidence="2" id="KW-1185">Reference proteome</keyword>
<name>A0A2T5JAT7_9SPHI</name>
<sequence>MLLWGYKPTINMSKFIPQQYINAFSALGQQLNHPEGELRSLIQSEHLYNPWFTQQSVLDAVMAIGAMLSEENLAQWLSRYPEAGANPSKKVGLILAGNIPLVGFHDVLCVLISGHEALIKTSAQDTRLIKYVLQLLTEIEPDFAGKYQFVERLAGFEAVIATGSNNTSRYFEFYFGKVPHIIRKNRNSVALLTGNETTAQLHQLGNDIFEYFGLGCRNVSKMMVPEGYDFVPFFESIESYNEISNHHKYHNNYDYNKSIYLVNKDKHLDNGFLLVKEDTGLTSPLAVLHYETYTDLADAEQKLQAQTDNIQCVVTIANVNLNNQVVGFGQSQHPAVWDYADGVDTMRFLAAL</sequence>
<reference evidence="1 2" key="1">
    <citation type="submission" date="2018-04" db="EMBL/GenBank/DDBJ databases">
        <title>Genomic Encyclopedia of Archaeal and Bacterial Type Strains, Phase II (KMG-II): from individual species to whole genera.</title>
        <authorList>
            <person name="Goeker M."/>
        </authorList>
    </citation>
    <scope>NUCLEOTIDE SEQUENCE [LARGE SCALE GENOMIC DNA]</scope>
    <source>
        <strain evidence="1 2">DSM 26809</strain>
    </source>
</reference>
<evidence type="ECO:0000313" key="2">
    <source>
        <dbReference type="Proteomes" id="UP000244168"/>
    </source>
</evidence>
<gene>
    <name evidence="1" type="ORF">C8P68_103133</name>
</gene>
<evidence type="ECO:0000313" key="1">
    <source>
        <dbReference type="EMBL" id="PTQ97974.1"/>
    </source>
</evidence>
<dbReference type="EMBL" id="QAOQ01000003">
    <property type="protein sequence ID" value="PTQ97974.1"/>
    <property type="molecule type" value="Genomic_DNA"/>
</dbReference>
<dbReference type="Proteomes" id="UP000244168">
    <property type="component" value="Unassembled WGS sequence"/>
</dbReference>
<comment type="caution">
    <text evidence="1">The sequence shown here is derived from an EMBL/GenBank/DDBJ whole genome shotgun (WGS) entry which is preliminary data.</text>
</comment>
<accession>A0A2T5JAT7</accession>
<evidence type="ECO:0008006" key="3">
    <source>
        <dbReference type="Google" id="ProtNLM"/>
    </source>
</evidence>
<organism evidence="1 2">
    <name type="scientific">Mucilaginibacter yixingensis</name>
    <dbReference type="NCBI Taxonomy" id="1295612"/>
    <lineage>
        <taxon>Bacteria</taxon>
        <taxon>Pseudomonadati</taxon>
        <taxon>Bacteroidota</taxon>
        <taxon>Sphingobacteriia</taxon>
        <taxon>Sphingobacteriales</taxon>
        <taxon>Sphingobacteriaceae</taxon>
        <taxon>Mucilaginibacter</taxon>
    </lineage>
</organism>